<name>A2F0A7_TRIV3</name>
<dbReference type="InterPro" id="IPR042420">
    <property type="entry name" value="RAI14/UACA"/>
</dbReference>
<dbReference type="PANTHER" id="PTHR24129:SF2">
    <property type="entry name" value="DUF3447 DOMAIN-CONTAINING PROTEIN"/>
    <property type="match status" value="1"/>
</dbReference>
<dbReference type="SUPFAM" id="SSF48403">
    <property type="entry name" value="Ankyrin repeat"/>
    <property type="match status" value="1"/>
</dbReference>
<dbReference type="VEuPathDB" id="TrichDB:TVAG_384080"/>
<dbReference type="RefSeq" id="XP_001314262.1">
    <property type="nucleotide sequence ID" value="XM_001314246.1"/>
</dbReference>
<evidence type="ECO:0000256" key="2">
    <source>
        <dbReference type="ARBA" id="ARBA00023054"/>
    </source>
</evidence>
<evidence type="ECO:0008006" key="5">
    <source>
        <dbReference type="Google" id="ProtNLM"/>
    </source>
</evidence>
<gene>
    <name evidence="3" type="ORF">TVAG_384080</name>
</gene>
<dbReference type="AlphaFoldDB" id="A2F0A7"/>
<organism evidence="3 4">
    <name type="scientific">Trichomonas vaginalis (strain ATCC PRA-98 / G3)</name>
    <dbReference type="NCBI Taxonomy" id="412133"/>
    <lineage>
        <taxon>Eukaryota</taxon>
        <taxon>Metamonada</taxon>
        <taxon>Parabasalia</taxon>
        <taxon>Trichomonadida</taxon>
        <taxon>Trichomonadidae</taxon>
        <taxon>Trichomonas</taxon>
    </lineage>
</organism>
<protein>
    <recommendedName>
        <fullName evidence="5">DUF3447 domain-containing protein</fullName>
    </recommendedName>
</protein>
<keyword evidence="1" id="KW-0677">Repeat</keyword>
<reference evidence="3" key="2">
    <citation type="journal article" date="2007" name="Science">
        <title>Draft genome sequence of the sexually transmitted pathogen Trichomonas vaginalis.</title>
        <authorList>
            <person name="Carlton J.M."/>
            <person name="Hirt R.P."/>
            <person name="Silva J.C."/>
            <person name="Delcher A.L."/>
            <person name="Schatz M."/>
            <person name="Zhao Q."/>
            <person name="Wortman J.R."/>
            <person name="Bidwell S.L."/>
            <person name="Alsmark U.C.M."/>
            <person name="Besteiro S."/>
            <person name="Sicheritz-Ponten T."/>
            <person name="Noel C.J."/>
            <person name="Dacks J.B."/>
            <person name="Foster P.G."/>
            <person name="Simillion C."/>
            <person name="Van de Peer Y."/>
            <person name="Miranda-Saavedra D."/>
            <person name="Barton G.J."/>
            <person name="Westrop G.D."/>
            <person name="Mueller S."/>
            <person name="Dessi D."/>
            <person name="Fiori P.L."/>
            <person name="Ren Q."/>
            <person name="Paulsen I."/>
            <person name="Zhang H."/>
            <person name="Bastida-Corcuera F.D."/>
            <person name="Simoes-Barbosa A."/>
            <person name="Brown M.T."/>
            <person name="Hayes R.D."/>
            <person name="Mukherjee M."/>
            <person name="Okumura C.Y."/>
            <person name="Schneider R."/>
            <person name="Smith A.J."/>
            <person name="Vanacova S."/>
            <person name="Villalvazo M."/>
            <person name="Haas B.J."/>
            <person name="Pertea M."/>
            <person name="Feldblyum T.V."/>
            <person name="Utterback T.R."/>
            <person name="Shu C.L."/>
            <person name="Osoegawa K."/>
            <person name="de Jong P.J."/>
            <person name="Hrdy I."/>
            <person name="Horvathova L."/>
            <person name="Zubacova Z."/>
            <person name="Dolezal P."/>
            <person name="Malik S.B."/>
            <person name="Logsdon J.M. Jr."/>
            <person name="Henze K."/>
            <person name="Gupta A."/>
            <person name="Wang C.C."/>
            <person name="Dunne R.L."/>
            <person name="Upcroft J.A."/>
            <person name="Upcroft P."/>
            <person name="White O."/>
            <person name="Salzberg S.L."/>
            <person name="Tang P."/>
            <person name="Chiu C.-H."/>
            <person name="Lee Y.-S."/>
            <person name="Embley T.M."/>
            <person name="Coombs G.H."/>
            <person name="Mottram J.C."/>
            <person name="Tachezy J."/>
            <person name="Fraser-Liggett C.M."/>
            <person name="Johnson P.J."/>
        </authorList>
    </citation>
    <scope>NUCLEOTIDE SEQUENCE [LARGE SCALE GENOMIC DNA]</scope>
    <source>
        <strain evidence="3">G3</strain>
    </source>
</reference>
<keyword evidence="2" id="KW-0175">Coiled coil</keyword>
<evidence type="ECO:0000313" key="3">
    <source>
        <dbReference type="EMBL" id="EAY01669.1"/>
    </source>
</evidence>
<dbReference type="GO" id="GO:0003779">
    <property type="term" value="F:actin binding"/>
    <property type="evidence" value="ECO:0007669"/>
    <property type="project" value="InterPro"/>
</dbReference>
<proteinExistence type="predicted"/>
<dbReference type="VEuPathDB" id="TrichDB:TVAGG3_0480960"/>
<evidence type="ECO:0000313" key="4">
    <source>
        <dbReference type="Proteomes" id="UP000001542"/>
    </source>
</evidence>
<dbReference type="InParanoid" id="A2F0A7"/>
<dbReference type="KEGG" id="tva:4759496"/>
<dbReference type="Gene3D" id="1.25.40.20">
    <property type="entry name" value="Ankyrin repeat-containing domain"/>
    <property type="match status" value="1"/>
</dbReference>
<dbReference type="Proteomes" id="UP000001542">
    <property type="component" value="Unassembled WGS sequence"/>
</dbReference>
<keyword evidence="4" id="KW-1185">Reference proteome</keyword>
<dbReference type="PANTHER" id="PTHR24129">
    <property type="entry name" value="ANKYCORBIN"/>
    <property type="match status" value="1"/>
</dbReference>
<dbReference type="SMR" id="A2F0A7"/>
<sequence length="584" mass="68149">MFLNYDRNNEEQTHKLVDFIENHVYTGLRELSTNIFLRPQKVKDYVHLYSLLSRNIKIISCHNFVCTPIFSHYLIKEGICSEFEAKQLSARLPNQSDMFYLHSFSEFINSSNCQLPNSHEIEFIESFIEDDLNKLVELTSATNFDYSHKIFQDGKSVSLINLSAMYGAIKCFKYLLVHNPDLQDICNYAVVGGNTEIIRILKQAGVNFNDTSIVSLYFRRDELFDWLRSETTEDNNQENQNGNQNQNQNHIEYSITETLSIKAIYSLTKKNPLLCINDWLSVFTLDGLVEPVRELSKNCMFSNSLFFLIRDEESLNNLLLKAPQKYFNKLISYSISKEYLFHLRFLIHHPKFDYIKIDKNIITEINNRYKNIYDEIQAIISSVISPEKAYQNFLHNLPINENIVFDLMKHCIQINDILTYNEVSKKYSYVNFSLEQLLELLKFSPFTWSFASKKIVEKEPDGSVCIPLTRYYFISEDNGIIPAQVADIIMKDPELQSQLTAYDCINLLSMIQLEYTDISPLISLLTKFGLISDPDYVSRLYLKNDIQEIVYQSPQIDQLIKEDVDNSISIIPVQPMFIKKSQWN</sequence>
<dbReference type="InterPro" id="IPR036770">
    <property type="entry name" value="Ankyrin_rpt-contain_sf"/>
</dbReference>
<reference evidence="3" key="1">
    <citation type="submission" date="2006-10" db="EMBL/GenBank/DDBJ databases">
        <authorList>
            <person name="Amadeo P."/>
            <person name="Zhao Q."/>
            <person name="Wortman J."/>
            <person name="Fraser-Liggett C."/>
            <person name="Carlton J."/>
        </authorList>
    </citation>
    <scope>NUCLEOTIDE SEQUENCE</scope>
    <source>
        <strain evidence="3">G3</strain>
    </source>
</reference>
<dbReference type="EMBL" id="DS113560">
    <property type="protein sequence ID" value="EAY01669.1"/>
    <property type="molecule type" value="Genomic_DNA"/>
</dbReference>
<accession>A2F0A7</accession>
<evidence type="ECO:0000256" key="1">
    <source>
        <dbReference type="ARBA" id="ARBA00022737"/>
    </source>
</evidence>